<reference evidence="2" key="2">
    <citation type="submission" date="2023-05" db="EMBL/GenBank/DDBJ databases">
        <authorList>
            <consortium name="Lawrence Berkeley National Laboratory"/>
            <person name="Steindorff A."/>
            <person name="Hensen N."/>
            <person name="Bonometti L."/>
            <person name="Westerberg I."/>
            <person name="Brannstrom I.O."/>
            <person name="Guillou S."/>
            <person name="Cros-Aarteil S."/>
            <person name="Calhoun S."/>
            <person name="Haridas S."/>
            <person name="Kuo A."/>
            <person name="Mondo S."/>
            <person name="Pangilinan J."/>
            <person name="Riley R."/>
            <person name="Labutti K."/>
            <person name="Andreopoulos B."/>
            <person name="Lipzen A."/>
            <person name="Chen C."/>
            <person name="Yanf M."/>
            <person name="Daum C."/>
            <person name="Ng V."/>
            <person name="Clum A."/>
            <person name="Ohm R."/>
            <person name="Martin F."/>
            <person name="Silar P."/>
            <person name="Natvig D."/>
            <person name="Lalanne C."/>
            <person name="Gautier V."/>
            <person name="Ament-Velasquez S.L."/>
            <person name="Kruys A."/>
            <person name="Hutchinson M.I."/>
            <person name="Powell A.J."/>
            <person name="Barry K."/>
            <person name="Miller A.N."/>
            <person name="Grigoriev I.V."/>
            <person name="Debuchy R."/>
            <person name="Gladieux P."/>
            <person name="Thoren M.H."/>
            <person name="Johannesson H."/>
        </authorList>
    </citation>
    <scope>NUCLEOTIDE SEQUENCE</scope>
    <source>
        <strain evidence="2">CBS 990.96</strain>
    </source>
</reference>
<feature type="region of interest" description="Disordered" evidence="1">
    <location>
        <begin position="198"/>
        <end position="253"/>
    </location>
</feature>
<feature type="region of interest" description="Disordered" evidence="1">
    <location>
        <begin position="441"/>
        <end position="490"/>
    </location>
</feature>
<feature type="region of interest" description="Disordered" evidence="1">
    <location>
        <begin position="267"/>
        <end position="293"/>
    </location>
</feature>
<feature type="compositionally biased region" description="Polar residues" evidence="1">
    <location>
        <begin position="937"/>
        <end position="946"/>
    </location>
</feature>
<evidence type="ECO:0000256" key="1">
    <source>
        <dbReference type="SAM" id="MobiDB-lite"/>
    </source>
</evidence>
<protein>
    <submittedName>
        <fullName evidence="2">Uncharacterized protein</fullName>
    </submittedName>
</protein>
<keyword evidence="3" id="KW-1185">Reference proteome</keyword>
<feature type="region of interest" description="Disordered" evidence="1">
    <location>
        <begin position="518"/>
        <end position="582"/>
    </location>
</feature>
<dbReference type="AlphaFoldDB" id="A0AAN7BM14"/>
<dbReference type="EMBL" id="MU865360">
    <property type="protein sequence ID" value="KAK4225759.1"/>
    <property type="molecule type" value="Genomic_DNA"/>
</dbReference>
<accession>A0AAN7BM14</accession>
<feature type="compositionally biased region" description="Basic and acidic residues" evidence="1">
    <location>
        <begin position="871"/>
        <end position="888"/>
    </location>
</feature>
<feature type="compositionally biased region" description="Basic and acidic residues" evidence="1">
    <location>
        <begin position="38"/>
        <end position="48"/>
    </location>
</feature>
<feature type="compositionally biased region" description="Basic and acidic residues" evidence="1">
    <location>
        <begin position="9"/>
        <end position="29"/>
    </location>
</feature>
<feature type="compositionally biased region" description="Acidic residues" evidence="1">
    <location>
        <begin position="773"/>
        <end position="783"/>
    </location>
</feature>
<reference evidence="2" key="1">
    <citation type="journal article" date="2023" name="Mol. Phylogenet. Evol.">
        <title>Genome-scale phylogeny and comparative genomics of the fungal order Sordariales.</title>
        <authorList>
            <person name="Hensen N."/>
            <person name="Bonometti L."/>
            <person name="Westerberg I."/>
            <person name="Brannstrom I.O."/>
            <person name="Guillou S."/>
            <person name="Cros-Aarteil S."/>
            <person name="Calhoun S."/>
            <person name="Haridas S."/>
            <person name="Kuo A."/>
            <person name="Mondo S."/>
            <person name="Pangilinan J."/>
            <person name="Riley R."/>
            <person name="LaButti K."/>
            <person name="Andreopoulos B."/>
            <person name="Lipzen A."/>
            <person name="Chen C."/>
            <person name="Yan M."/>
            <person name="Daum C."/>
            <person name="Ng V."/>
            <person name="Clum A."/>
            <person name="Steindorff A."/>
            <person name="Ohm R.A."/>
            <person name="Martin F."/>
            <person name="Silar P."/>
            <person name="Natvig D.O."/>
            <person name="Lalanne C."/>
            <person name="Gautier V."/>
            <person name="Ament-Velasquez S.L."/>
            <person name="Kruys A."/>
            <person name="Hutchinson M.I."/>
            <person name="Powell A.J."/>
            <person name="Barry K."/>
            <person name="Miller A.N."/>
            <person name="Grigoriev I.V."/>
            <person name="Debuchy R."/>
            <person name="Gladieux P."/>
            <person name="Hiltunen Thoren M."/>
            <person name="Johannesson H."/>
        </authorList>
    </citation>
    <scope>NUCLEOTIDE SEQUENCE</scope>
    <source>
        <strain evidence="2">CBS 990.96</strain>
    </source>
</reference>
<gene>
    <name evidence="2" type="ORF">QBC38DRAFT_445278</name>
</gene>
<feature type="compositionally biased region" description="Basic and acidic residues" evidence="1">
    <location>
        <begin position="743"/>
        <end position="755"/>
    </location>
</feature>
<comment type="caution">
    <text evidence="2">The sequence shown here is derived from an EMBL/GenBank/DDBJ whole genome shotgun (WGS) entry which is preliminary data.</text>
</comment>
<feature type="compositionally biased region" description="Basic and acidic residues" evidence="1">
    <location>
        <begin position="833"/>
        <end position="849"/>
    </location>
</feature>
<feature type="compositionally biased region" description="Low complexity" evidence="1">
    <location>
        <begin position="979"/>
        <end position="1001"/>
    </location>
</feature>
<feature type="compositionally biased region" description="Basic and acidic residues" evidence="1">
    <location>
        <begin position="796"/>
        <end position="810"/>
    </location>
</feature>
<feature type="compositionally biased region" description="Low complexity" evidence="1">
    <location>
        <begin position="761"/>
        <end position="772"/>
    </location>
</feature>
<feature type="compositionally biased region" description="Low complexity" evidence="1">
    <location>
        <begin position="275"/>
        <end position="286"/>
    </location>
</feature>
<feature type="compositionally biased region" description="Pro residues" evidence="1">
    <location>
        <begin position="923"/>
        <end position="935"/>
    </location>
</feature>
<dbReference type="Proteomes" id="UP001301958">
    <property type="component" value="Unassembled WGS sequence"/>
</dbReference>
<evidence type="ECO:0000313" key="2">
    <source>
        <dbReference type="EMBL" id="KAK4225759.1"/>
    </source>
</evidence>
<proteinExistence type="predicted"/>
<feature type="compositionally biased region" description="Basic and acidic residues" evidence="1">
    <location>
        <begin position="198"/>
        <end position="211"/>
    </location>
</feature>
<evidence type="ECO:0000313" key="3">
    <source>
        <dbReference type="Proteomes" id="UP001301958"/>
    </source>
</evidence>
<feature type="region of interest" description="Disordered" evidence="1">
    <location>
        <begin position="1"/>
        <end position="52"/>
    </location>
</feature>
<name>A0AAN7BM14_9PEZI</name>
<sequence length="1165" mass="126415">MKRFRAKKQKEAKDDSAVPRQSEDTEHSLRGFLGRKKPQQEEPKKEFDLSAALPSDDNFRTSLLMSNLSARFSMLREQDDPNTKIGKASDDSVLYPKRQSRMAEFGFSGGLGLSDIAEVESIKAAPFLRKDSFASDDTGTGSMLNRPKAIEGNVLFGGRQKIYKIPAGAKSTGGGMGGRALYDDDVALSAFQRWRLEERERDRSRERDASAERNSTNLDEPEEYTEQTRAPSPMLSAYNRKRETTSTTSSASILARNSTAATSIASQVAGSVKDAPSAATTPTSTTGPERLVTRTKRLYEQGLTQDMQEQQSSALSRLDTLTRQRPFGSNAPSPIERSLNERRALLAKASAPNMRYGSSSTSNTSPSPVDLGVKVPTQPEVKPSFGAVPPLSPPVSETGEVPILPIQPNDIGKATALGMFQKPSQPYDESRYAERQIQLNQGRETPLKLRESDPATSMKPKSDVTKIQSSVQQEGLPPTPVLDSEVVTPSVSASLPAPELNVQRPADEEHPALRQLALPVTSKTENEPTISIDKPMNSPTLGVPTSGLSGMVRQHLRSESTASSIYEASRPQTSGRDSRFHLEPFSPSLVEDLANRSNPWMSSGHEWAVSYYGNKESSKPTSKETPVVEAKEPEQPSVVTKEETDEFASQLANARRRVREKLTSYVESDSSRAGSPHPPSESSKDLGTPASSTSLGLGILKTSSSRSSLAERARPVNPPKPIKTPHLGIGAATMSSSPQPTKEAFDDKDVLHPMQEEVTLEAEATRASSETANNDEADKEDDLAASNPGLRAFRQARRELQRRKELETLARHQMSQTKDQALGQISPPQPPPRADRNVGQRTPSRDKKPPPVAYRQRAPSDEQRYNNSPSGERDRSGSESNGRSDSRPPRLRPQEQLAPGSRQPMMRSPGLPGTDIKGSPIMPRHPYPSPSPAPSPHLNQSRSNGNLAVHTGRLGFDPHSGQPSPISPMGLPSPAPHTSHGQPGSPIGSGPSFGSRPRQSSNANSPALGPVHGGFYGQTKRPIDKREISEPTFMSSTTRVPTIPLNQGPQAPQSRSRSNSRTQAPPVPPINPRRMRPGYEDPGLATPKLPFANQAGNGSTASLAEENRSAFSVSDDEADAKPERRRLRKAPPQPKPGRDNSPPYLARGPQDSHRLTLNLGPGGMI</sequence>
<feature type="region of interest" description="Disordered" evidence="1">
    <location>
        <begin position="613"/>
        <end position="1165"/>
    </location>
</feature>
<organism evidence="2 3">
    <name type="scientific">Podospora fimiseda</name>
    <dbReference type="NCBI Taxonomy" id="252190"/>
    <lineage>
        <taxon>Eukaryota</taxon>
        <taxon>Fungi</taxon>
        <taxon>Dikarya</taxon>
        <taxon>Ascomycota</taxon>
        <taxon>Pezizomycotina</taxon>
        <taxon>Sordariomycetes</taxon>
        <taxon>Sordariomycetidae</taxon>
        <taxon>Sordariales</taxon>
        <taxon>Podosporaceae</taxon>
        <taxon>Podospora</taxon>
    </lineage>
</organism>
<feature type="compositionally biased region" description="Polar residues" evidence="1">
    <location>
        <begin position="559"/>
        <end position="575"/>
    </location>
</feature>
<feature type="compositionally biased region" description="Polar residues" evidence="1">
    <location>
        <begin position="1032"/>
        <end position="1063"/>
    </location>
</feature>